<feature type="region of interest" description="Disordered" evidence="1">
    <location>
        <begin position="215"/>
        <end position="256"/>
    </location>
</feature>
<reference evidence="2" key="1">
    <citation type="journal article" date="2020" name="Nature">
        <title>Giant virus diversity and host interactions through global metagenomics.</title>
        <authorList>
            <person name="Schulz F."/>
            <person name="Roux S."/>
            <person name="Paez-Espino D."/>
            <person name="Jungbluth S."/>
            <person name="Walsh D.A."/>
            <person name="Denef V.J."/>
            <person name="McMahon K.D."/>
            <person name="Konstantinidis K.T."/>
            <person name="Eloe-Fadrosh E.A."/>
            <person name="Kyrpides N.C."/>
            <person name="Woyke T."/>
        </authorList>
    </citation>
    <scope>NUCLEOTIDE SEQUENCE</scope>
    <source>
        <strain evidence="2">GVMAG-M-3300023184-24</strain>
    </source>
</reference>
<evidence type="ECO:0000313" key="2">
    <source>
        <dbReference type="EMBL" id="QHT88034.1"/>
    </source>
</evidence>
<feature type="compositionally biased region" description="Acidic residues" evidence="1">
    <location>
        <begin position="246"/>
        <end position="256"/>
    </location>
</feature>
<evidence type="ECO:0000256" key="1">
    <source>
        <dbReference type="SAM" id="MobiDB-lite"/>
    </source>
</evidence>
<dbReference type="AlphaFoldDB" id="A0A6C0I567"/>
<organism evidence="2">
    <name type="scientific">viral metagenome</name>
    <dbReference type="NCBI Taxonomy" id="1070528"/>
    <lineage>
        <taxon>unclassified sequences</taxon>
        <taxon>metagenomes</taxon>
        <taxon>organismal metagenomes</taxon>
    </lineage>
</organism>
<feature type="compositionally biased region" description="Low complexity" evidence="1">
    <location>
        <begin position="215"/>
        <end position="245"/>
    </location>
</feature>
<proteinExistence type="predicted"/>
<accession>A0A6C0I567</accession>
<dbReference type="EMBL" id="MN740108">
    <property type="protein sequence ID" value="QHT88034.1"/>
    <property type="molecule type" value="Genomic_DNA"/>
</dbReference>
<protein>
    <submittedName>
        <fullName evidence="2">Uncharacterized protein</fullName>
    </submittedName>
</protein>
<sequence>MDQLSKLPEFNLKALTPLNYSPRIVNIGSVNFHTNFHTNLFMNNVHNKNNPLDNVSRPSSSWVDSLMSLVTQPSSLSSNASNASNTSNASNASNTSNASNASNLSTSTSLPSSLYSGNLDKFLNYPYVDTGVLKRSTCLDNVSWDQIYGSTGTYILGSTGTNMSQSTGTYEGKSHSLSHDYNVLDHIFKIVQSCNNNEPYTVRCSCVNLSVSDDNTQSTGTQSSTSNLSTVETNVSTSETEASVTVEDENTNEENL</sequence>
<name>A0A6C0I567_9ZZZZ</name>
<feature type="region of interest" description="Disordered" evidence="1">
    <location>
        <begin position="74"/>
        <end position="103"/>
    </location>
</feature>